<feature type="compositionally biased region" description="Low complexity" evidence="1">
    <location>
        <begin position="78"/>
        <end position="89"/>
    </location>
</feature>
<feature type="region of interest" description="Disordered" evidence="1">
    <location>
        <begin position="64"/>
        <end position="89"/>
    </location>
</feature>
<gene>
    <name evidence="3" type="primary">HEATR6</name>
    <name evidence="3" type="ORF">g.25380</name>
</gene>
<dbReference type="PANTHER" id="PTHR36742">
    <property type="entry name" value="MYOSIN-G HEAVY CHAIN-LIKE PROTEIN"/>
    <property type="match status" value="1"/>
</dbReference>
<dbReference type="GO" id="GO:0009507">
    <property type="term" value="C:chloroplast"/>
    <property type="evidence" value="ECO:0007669"/>
    <property type="project" value="TreeGrafter"/>
</dbReference>
<keyword evidence="2" id="KW-0812">Transmembrane</keyword>
<reference evidence="3" key="1">
    <citation type="submission" date="2015-07" db="EMBL/GenBank/DDBJ databases">
        <title>Transcriptome Assembly of Anthurium amnicola.</title>
        <authorList>
            <person name="Suzuki J."/>
        </authorList>
    </citation>
    <scope>NUCLEOTIDE SEQUENCE</scope>
</reference>
<feature type="compositionally biased region" description="Pro residues" evidence="1">
    <location>
        <begin position="10"/>
        <end position="21"/>
    </location>
</feature>
<dbReference type="EMBL" id="GDJX01009902">
    <property type="protein sequence ID" value="JAT58034.1"/>
    <property type="molecule type" value="Transcribed_RNA"/>
</dbReference>
<dbReference type="AlphaFoldDB" id="A0A1D1YTT7"/>
<evidence type="ECO:0000256" key="1">
    <source>
        <dbReference type="SAM" id="MobiDB-lite"/>
    </source>
</evidence>
<keyword evidence="2" id="KW-1133">Transmembrane helix</keyword>
<keyword evidence="2" id="KW-0472">Membrane</keyword>
<protein>
    <submittedName>
        <fullName evidence="3">HEAT repeat-containing protein 6</fullName>
    </submittedName>
</protein>
<feature type="compositionally biased region" description="Basic residues" evidence="1">
    <location>
        <begin position="32"/>
        <end position="41"/>
    </location>
</feature>
<organism evidence="3">
    <name type="scientific">Anthurium amnicola</name>
    <dbReference type="NCBI Taxonomy" id="1678845"/>
    <lineage>
        <taxon>Eukaryota</taxon>
        <taxon>Viridiplantae</taxon>
        <taxon>Streptophyta</taxon>
        <taxon>Embryophyta</taxon>
        <taxon>Tracheophyta</taxon>
        <taxon>Spermatophyta</taxon>
        <taxon>Magnoliopsida</taxon>
        <taxon>Liliopsida</taxon>
        <taxon>Araceae</taxon>
        <taxon>Pothoideae</taxon>
        <taxon>Potheae</taxon>
        <taxon>Anthurium</taxon>
    </lineage>
</organism>
<sequence>MAWSLAASPPRLPPAPPPPLQPRLRGVALPTRRCRRRRAARSRGQSLSTLLGCRKGRRATVSAALPEEVAEGTTTDRSSSSGSSKVSSVRTQLDLLEQLTSGSEYESAEDPYTPSVRDQLTDLADGRVGDFNIPLGKKLIVSINSLTISQRRNIKRQAYLNEVSQRNDTRFFATVGAFVLLPPAIILAVAILTGYVQLSP</sequence>
<evidence type="ECO:0000256" key="2">
    <source>
        <dbReference type="SAM" id="Phobius"/>
    </source>
</evidence>
<evidence type="ECO:0000313" key="3">
    <source>
        <dbReference type="EMBL" id="JAT58034.1"/>
    </source>
</evidence>
<accession>A0A1D1YTT7</accession>
<proteinExistence type="predicted"/>
<name>A0A1D1YTT7_9ARAE</name>
<feature type="transmembrane region" description="Helical" evidence="2">
    <location>
        <begin position="171"/>
        <end position="196"/>
    </location>
</feature>
<dbReference type="PANTHER" id="PTHR36742:SF1">
    <property type="entry name" value="MYOSIN-G HEAVY CHAIN-LIKE PROTEIN"/>
    <property type="match status" value="1"/>
</dbReference>
<feature type="region of interest" description="Disordered" evidence="1">
    <location>
        <begin position="1"/>
        <end position="51"/>
    </location>
</feature>